<evidence type="ECO:0000313" key="6">
    <source>
        <dbReference type="EMBL" id="ARF09830.1"/>
    </source>
</evidence>
<sequence length="580" mass="68137">MSYYYNNMAGGIIQISAYGNQDLFLTGVPEITFFKVVYRRHTFFSMESVKVTFDDPVEFGSTSMVTLPKVGDLIYKTYVQITLPEINFLRIKFPSDVYINKLRTKLKYAKDNYKLIKKFMNINSMAFKAAYNNFIPENNIDATKDMIVAINNIFDNPLNVSIVDQTKELLSLSEYAPFTYNQISMQDIANIFNCNNKDELFKDLSIGIDKSIKTQKFYYDKIVHYREKLEEATNKNIKFAWVKRIGHAIMESVELKIGGQKIDKHYGDWLNIWYELSANRQMQKIYYKMIGNVKELTTFDRSPKPKYKLQIPLQFWFCRYSGLSLPLIALEYHNVSLHIKFRKFQELCYIEKDNAIKYSKSDDGLMLDEVPDDMNINIRAKLLIDYIYLDRLERTRFAQSSHEYLIDQIQVFEKKNIIQQKIQIQLNNFVHPSKELIWVSQKEKYTKNVDGFNECRWDNYSLTDENKGNPISFSYMDFNSCNRILRLDGHYFNYVQPYEIHHTTPSDGINIYGFSLFPEEYQPSGSANLSCIPRITLYLEFNPILFNDNICDPLSIKIYTRNINILRIVSGFGATAWTYG</sequence>
<protein>
    <submittedName>
        <fullName evidence="6">NCLDV major capsid protein</fullName>
    </submittedName>
</protein>
<keyword evidence="2" id="KW-0167">Capsid protein</keyword>
<keyword evidence="3" id="KW-0946">Virion</keyword>
<dbReference type="GO" id="GO:0019028">
    <property type="term" value="C:viral capsid"/>
    <property type="evidence" value="ECO:0007669"/>
    <property type="project" value="UniProtKB-KW"/>
</dbReference>
<proteinExistence type="predicted"/>
<dbReference type="Gene3D" id="2.70.9.20">
    <property type="entry name" value="Major capsid protein Vp54"/>
    <property type="match status" value="1"/>
</dbReference>
<dbReference type="InterPro" id="IPR038519">
    <property type="entry name" value="MCP_C_sf"/>
</dbReference>
<organism evidence="6">
    <name type="scientific">Indivirus ILV1</name>
    <dbReference type="NCBI Taxonomy" id="1977633"/>
    <lineage>
        <taxon>Viruses</taxon>
        <taxon>Varidnaviria</taxon>
        <taxon>Bamfordvirae</taxon>
        <taxon>Nucleocytoviricota</taxon>
        <taxon>Megaviricetes</taxon>
        <taxon>Imitervirales</taxon>
        <taxon>Mimiviridae</taxon>
        <taxon>Klosneuvirinae</taxon>
        <taxon>Indivirus</taxon>
    </lineage>
</organism>
<comment type="subcellular location">
    <subcellularLocation>
        <location evidence="1">Virion</location>
    </subcellularLocation>
</comment>
<evidence type="ECO:0000256" key="2">
    <source>
        <dbReference type="ARBA" id="ARBA00022561"/>
    </source>
</evidence>
<dbReference type="InterPro" id="IPR007542">
    <property type="entry name" value="MCP_C"/>
</dbReference>
<dbReference type="SUPFAM" id="SSF49749">
    <property type="entry name" value="Group II dsDNA viruses VP"/>
    <property type="match status" value="2"/>
</dbReference>
<name>A0A1V0SDN0_9VIRU</name>
<dbReference type="InterPro" id="IPR016112">
    <property type="entry name" value="VP_dsDNA_II"/>
</dbReference>
<dbReference type="EMBL" id="KY684088">
    <property type="protein sequence ID" value="ARF09830.1"/>
    <property type="molecule type" value="Genomic_DNA"/>
</dbReference>
<accession>A0A1V0SDN0</accession>
<dbReference type="Gene3D" id="2.70.9.10">
    <property type="entry name" value="Adenovirus Type 2 Hexon, domain 4"/>
    <property type="match status" value="2"/>
</dbReference>
<evidence type="ECO:0000259" key="5">
    <source>
        <dbReference type="Pfam" id="PF16903"/>
    </source>
</evidence>
<evidence type="ECO:0000256" key="1">
    <source>
        <dbReference type="ARBA" id="ARBA00004328"/>
    </source>
</evidence>
<gene>
    <name evidence="6" type="ORF">Indivirus_4_2</name>
</gene>
<evidence type="ECO:0000256" key="3">
    <source>
        <dbReference type="ARBA" id="ARBA00022844"/>
    </source>
</evidence>
<dbReference type="InterPro" id="IPR031654">
    <property type="entry name" value="Capsid_N"/>
</dbReference>
<feature type="domain" description="Major capsid protein N-terminal" evidence="5">
    <location>
        <begin position="32"/>
        <end position="88"/>
    </location>
</feature>
<dbReference type="Pfam" id="PF04451">
    <property type="entry name" value="Capsid_NCLDV"/>
    <property type="match status" value="1"/>
</dbReference>
<reference evidence="6" key="1">
    <citation type="journal article" date="2017" name="Science">
        <title>Giant viruses with an expanded complement of translation system components.</title>
        <authorList>
            <person name="Schulz F."/>
            <person name="Yutin N."/>
            <person name="Ivanova N.N."/>
            <person name="Ortega D.R."/>
            <person name="Lee T.K."/>
            <person name="Vierheilig J."/>
            <person name="Daims H."/>
            <person name="Horn M."/>
            <person name="Wagner M."/>
            <person name="Jensen G.J."/>
            <person name="Kyrpides N.C."/>
            <person name="Koonin E.V."/>
            <person name="Woyke T."/>
        </authorList>
    </citation>
    <scope>NUCLEOTIDE SEQUENCE</scope>
    <source>
        <strain evidence="6">ILV1</strain>
    </source>
</reference>
<dbReference type="Pfam" id="PF16903">
    <property type="entry name" value="Capsid_N"/>
    <property type="match status" value="2"/>
</dbReference>
<evidence type="ECO:0000259" key="4">
    <source>
        <dbReference type="Pfam" id="PF04451"/>
    </source>
</evidence>
<dbReference type="GO" id="GO:0005198">
    <property type="term" value="F:structural molecule activity"/>
    <property type="evidence" value="ECO:0007669"/>
    <property type="project" value="InterPro"/>
</dbReference>
<feature type="domain" description="Major capsid protein C-terminal" evidence="4">
    <location>
        <begin position="393"/>
        <end position="573"/>
    </location>
</feature>
<feature type="domain" description="Major capsid protein N-terminal" evidence="5">
    <location>
        <begin position="236"/>
        <end position="390"/>
    </location>
</feature>